<evidence type="ECO:0000256" key="5">
    <source>
        <dbReference type="PROSITE-ProRule" id="PRU00042"/>
    </source>
</evidence>
<keyword evidence="3 5" id="KW-0863">Zinc-finger</keyword>
<feature type="region of interest" description="Disordered" evidence="6">
    <location>
        <begin position="1"/>
        <end position="103"/>
    </location>
</feature>
<dbReference type="InterPro" id="IPR009057">
    <property type="entry name" value="Homeodomain-like_sf"/>
</dbReference>
<dbReference type="PROSITE" id="PS00028">
    <property type="entry name" value="ZINC_FINGER_C2H2_1"/>
    <property type="match status" value="1"/>
</dbReference>
<dbReference type="GO" id="GO:0000977">
    <property type="term" value="F:RNA polymerase II transcription regulatory region sequence-specific DNA binding"/>
    <property type="evidence" value="ECO:0007669"/>
    <property type="project" value="TreeGrafter"/>
</dbReference>
<dbReference type="PROSITE" id="PS50157">
    <property type="entry name" value="ZINC_FINGER_C2H2_2"/>
    <property type="match status" value="2"/>
</dbReference>
<evidence type="ECO:0000256" key="6">
    <source>
        <dbReference type="SAM" id="MobiDB-lite"/>
    </source>
</evidence>
<dbReference type="InterPro" id="IPR013087">
    <property type="entry name" value="Znf_C2H2_type"/>
</dbReference>
<protein>
    <submittedName>
        <fullName evidence="8">Zinc finger protein 577-like isoform X1</fullName>
    </submittedName>
</protein>
<evidence type="ECO:0000313" key="8">
    <source>
        <dbReference type="EMBL" id="CAI5768314.1"/>
    </source>
</evidence>
<dbReference type="Pfam" id="PF01498">
    <property type="entry name" value="HTH_Tnp_Tc3_2"/>
    <property type="match status" value="1"/>
</dbReference>
<organism evidence="8 9">
    <name type="scientific">Podarcis lilfordi</name>
    <name type="common">Lilford's wall lizard</name>
    <dbReference type="NCBI Taxonomy" id="74358"/>
    <lineage>
        <taxon>Eukaryota</taxon>
        <taxon>Metazoa</taxon>
        <taxon>Chordata</taxon>
        <taxon>Craniata</taxon>
        <taxon>Vertebrata</taxon>
        <taxon>Euteleostomi</taxon>
        <taxon>Lepidosauria</taxon>
        <taxon>Squamata</taxon>
        <taxon>Bifurcata</taxon>
        <taxon>Unidentata</taxon>
        <taxon>Episquamata</taxon>
        <taxon>Laterata</taxon>
        <taxon>Lacertibaenia</taxon>
        <taxon>Lacertidae</taxon>
        <taxon>Podarcis</taxon>
    </lineage>
</organism>
<feature type="compositionally biased region" description="Basic and acidic residues" evidence="6">
    <location>
        <begin position="85"/>
        <end position="95"/>
    </location>
</feature>
<proteinExistence type="predicted"/>
<feature type="domain" description="C2H2-type" evidence="7">
    <location>
        <begin position="154"/>
        <end position="181"/>
    </location>
</feature>
<dbReference type="PANTHER" id="PTHR14196:SF12">
    <property type="entry name" value="ZINC FINGER PROTEIN 208-LIKE"/>
    <property type="match status" value="1"/>
</dbReference>
<evidence type="ECO:0000256" key="4">
    <source>
        <dbReference type="ARBA" id="ARBA00022833"/>
    </source>
</evidence>
<dbReference type="Gene3D" id="1.10.10.10">
    <property type="entry name" value="Winged helix-like DNA-binding domain superfamily/Winged helix DNA-binding domain"/>
    <property type="match status" value="1"/>
</dbReference>
<dbReference type="SUPFAM" id="SSF46689">
    <property type="entry name" value="Homeodomain-like"/>
    <property type="match status" value="1"/>
</dbReference>
<dbReference type="InterPro" id="IPR002492">
    <property type="entry name" value="Transposase_Tc1-like"/>
</dbReference>
<dbReference type="GO" id="GO:0005634">
    <property type="term" value="C:nucleus"/>
    <property type="evidence" value="ECO:0007669"/>
    <property type="project" value="TreeGrafter"/>
</dbReference>
<dbReference type="GO" id="GO:0008270">
    <property type="term" value="F:zinc ion binding"/>
    <property type="evidence" value="ECO:0007669"/>
    <property type="project" value="UniProtKB-KW"/>
</dbReference>
<evidence type="ECO:0000256" key="1">
    <source>
        <dbReference type="ARBA" id="ARBA00022723"/>
    </source>
</evidence>
<keyword evidence="4" id="KW-0862">Zinc</keyword>
<dbReference type="Pfam" id="PF25787">
    <property type="entry name" value="HTH_SB"/>
    <property type="match status" value="1"/>
</dbReference>
<sequence length="322" mass="36148">MGSSGEEAVATNLSDTKLPPSDTEQEQNLKQEKDEDMVSLAGDGKLSEKKNEDQLSLEESEADGAPLGGDNWDIHEMVETPGSRQDSDGHGKQKDIPVPPYDQGDNPYNCLALMVRERSHTGKKPFTCLDCRKNFHRRSGLLAHERTHMGEKLYKCTEFGKNLSQSSSLLAHEGTHTGEKPYLCTKCGENCECTHLCFTAMPRRKDISNALREAIVAAHETGKDYKAISKQFKVHHSTIRKIIQKWKTFQTVVNLPRSGRPCKFTPRSDRAMLREIAKNPRVTSRALQASVSTLNVKVHDSTIRKRLNMLGRVVRRKPLPSK</sequence>
<dbReference type="InterPro" id="IPR036236">
    <property type="entry name" value="Znf_C2H2_sf"/>
</dbReference>
<dbReference type="Proteomes" id="UP001178461">
    <property type="component" value="Chromosome 2"/>
</dbReference>
<dbReference type="InterPro" id="IPR036388">
    <property type="entry name" value="WH-like_DNA-bd_sf"/>
</dbReference>
<dbReference type="Gene3D" id="3.30.160.60">
    <property type="entry name" value="Classic Zinc Finger"/>
    <property type="match status" value="2"/>
</dbReference>
<dbReference type="InterPro" id="IPR057667">
    <property type="entry name" value="HTH_SB"/>
</dbReference>
<dbReference type="GO" id="GO:0000981">
    <property type="term" value="F:DNA-binding transcription factor activity, RNA polymerase II-specific"/>
    <property type="evidence" value="ECO:0007669"/>
    <property type="project" value="TreeGrafter"/>
</dbReference>
<accession>A0AA35K068</accession>
<dbReference type="SUPFAM" id="SSF57667">
    <property type="entry name" value="beta-beta-alpha zinc fingers"/>
    <property type="match status" value="1"/>
</dbReference>
<dbReference type="PANTHER" id="PTHR14196">
    <property type="entry name" value="ODD-SKIPPED - RELATED"/>
    <property type="match status" value="1"/>
</dbReference>
<evidence type="ECO:0000259" key="7">
    <source>
        <dbReference type="PROSITE" id="PS50157"/>
    </source>
</evidence>
<keyword evidence="2" id="KW-0677">Repeat</keyword>
<evidence type="ECO:0000256" key="2">
    <source>
        <dbReference type="ARBA" id="ARBA00022737"/>
    </source>
</evidence>
<dbReference type="GO" id="GO:0015074">
    <property type="term" value="P:DNA integration"/>
    <property type="evidence" value="ECO:0007669"/>
    <property type="project" value="InterPro"/>
</dbReference>
<feature type="domain" description="C2H2-type" evidence="7">
    <location>
        <begin position="126"/>
        <end position="153"/>
    </location>
</feature>
<dbReference type="EMBL" id="OX395127">
    <property type="protein sequence ID" value="CAI5768314.1"/>
    <property type="molecule type" value="Genomic_DNA"/>
</dbReference>
<dbReference type="FunFam" id="3.30.160.60:FF:000446">
    <property type="entry name" value="Zinc finger protein"/>
    <property type="match status" value="1"/>
</dbReference>
<dbReference type="FunFam" id="3.30.160.60:FF:000358">
    <property type="entry name" value="zinc finger protein 24"/>
    <property type="match status" value="1"/>
</dbReference>
<evidence type="ECO:0000256" key="3">
    <source>
        <dbReference type="ARBA" id="ARBA00022771"/>
    </source>
</evidence>
<evidence type="ECO:0000313" key="9">
    <source>
        <dbReference type="Proteomes" id="UP001178461"/>
    </source>
</evidence>
<keyword evidence="9" id="KW-1185">Reference proteome</keyword>
<dbReference type="InterPro" id="IPR050717">
    <property type="entry name" value="C2H2-ZF_Transcription_Reg"/>
</dbReference>
<name>A0AA35K068_9SAUR</name>
<gene>
    <name evidence="8" type="ORF">PODLI_1B014107</name>
</gene>
<dbReference type="AlphaFoldDB" id="A0AA35K068"/>
<dbReference type="GO" id="GO:0006313">
    <property type="term" value="P:DNA transposition"/>
    <property type="evidence" value="ECO:0007669"/>
    <property type="project" value="InterPro"/>
</dbReference>
<keyword evidence="1" id="KW-0479">Metal-binding</keyword>
<reference evidence="8" key="1">
    <citation type="submission" date="2022-12" db="EMBL/GenBank/DDBJ databases">
        <authorList>
            <person name="Alioto T."/>
            <person name="Alioto T."/>
            <person name="Gomez Garrido J."/>
        </authorList>
    </citation>
    <scope>NUCLEOTIDE SEQUENCE</scope>
</reference>